<dbReference type="SUPFAM" id="SSF50156">
    <property type="entry name" value="PDZ domain-like"/>
    <property type="match status" value="1"/>
</dbReference>
<keyword evidence="3" id="KW-1185">Reference proteome</keyword>
<dbReference type="Gene3D" id="2.30.42.10">
    <property type="match status" value="1"/>
</dbReference>
<evidence type="ECO:0000256" key="1">
    <source>
        <dbReference type="SAM" id="MobiDB-lite"/>
    </source>
</evidence>
<dbReference type="EMBL" id="JAODUO010000619">
    <property type="protein sequence ID" value="KAK2177077.1"/>
    <property type="molecule type" value="Genomic_DNA"/>
</dbReference>
<dbReference type="AlphaFoldDB" id="A0AAD9KTL2"/>
<feature type="compositionally biased region" description="Pro residues" evidence="1">
    <location>
        <begin position="1"/>
        <end position="12"/>
    </location>
</feature>
<feature type="region of interest" description="Disordered" evidence="1">
    <location>
        <begin position="1"/>
        <end position="25"/>
    </location>
</feature>
<reference evidence="2" key="1">
    <citation type="journal article" date="2023" name="Mol. Biol. Evol.">
        <title>Third-Generation Sequencing Reveals the Adaptive Role of the Epigenome in Three Deep-Sea Polychaetes.</title>
        <authorList>
            <person name="Perez M."/>
            <person name="Aroh O."/>
            <person name="Sun Y."/>
            <person name="Lan Y."/>
            <person name="Juniper S.K."/>
            <person name="Young C.R."/>
            <person name="Angers B."/>
            <person name="Qian P.Y."/>
        </authorList>
    </citation>
    <scope>NUCLEOTIDE SEQUENCE</scope>
    <source>
        <strain evidence="2">R07B-5</strain>
    </source>
</reference>
<dbReference type="InterPro" id="IPR036034">
    <property type="entry name" value="PDZ_sf"/>
</dbReference>
<evidence type="ECO:0000313" key="3">
    <source>
        <dbReference type="Proteomes" id="UP001209878"/>
    </source>
</evidence>
<dbReference type="GO" id="GO:0007165">
    <property type="term" value="P:signal transduction"/>
    <property type="evidence" value="ECO:0007669"/>
    <property type="project" value="TreeGrafter"/>
</dbReference>
<dbReference type="PANTHER" id="PTHR10316">
    <property type="entry name" value="MEMBRANE ASSOCIATED GUANYLATE KINASE-RELATED"/>
    <property type="match status" value="1"/>
</dbReference>
<comment type="caution">
    <text evidence="2">The sequence shown here is derived from an EMBL/GenBank/DDBJ whole genome shotgun (WGS) entry which is preliminary data.</text>
</comment>
<gene>
    <name evidence="2" type="ORF">NP493_619g01045</name>
</gene>
<organism evidence="2 3">
    <name type="scientific">Ridgeia piscesae</name>
    <name type="common">Tubeworm</name>
    <dbReference type="NCBI Taxonomy" id="27915"/>
    <lineage>
        <taxon>Eukaryota</taxon>
        <taxon>Metazoa</taxon>
        <taxon>Spiralia</taxon>
        <taxon>Lophotrochozoa</taxon>
        <taxon>Annelida</taxon>
        <taxon>Polychaeta</taxon>
        <taxon>Sedentaria</taxon>
        <taxon>Canalipalpata</taxon>
        <taxon>Sabellida</taxon>
        <taxon>Siboglinidae</taxon>
        <taxon>Ridgeia</taxon>
    </lineage>
</organism>
<accession>A0AAD9KTL2</accession>
<proteinExistence type="predicted"/>
<dbReference type="GO" id="GO:0005737">
    <property type="term" value="C:cytoplasm"/>
    <property type="evidence" value="ECO:0007669"/>
    <property type="project" value="TreeGrafter"/>
</dbReference>
<dbReference type="Proteomes" id="UP001209878">
    <property type="component" value="Unassembled WGS sequence"/>
</dbReference>
<evidence type="ECO:0008006" key="4">
    <source>
        <dbReference type="Google" id="ProtNLM"/>
    </source>
</evidence>
<protein>
    <recommendedName>
        <fullName evidence="4">PDZ domain-containing protein</fullName>
    </recommendedName>
</protein>
<sequence length="117" mass="13258">MLKPAKQPPKSPSPTKNKREPRHWNERVHECILSAGPEGLFPMVIKGGAENGQFCYIGEIKQDQMNYHSGKLHHDEILLEIQGQKVSGFTLRDLLEWLKHVSKNSAPVMFKTIKAGE</sequence>
<evidence type="ECO:0000313" key="2">
    <source>
        <dbReference type="EMBL" id="KAK2177077.1"/>
    </source>
</evidence>
<dbReference type="CDD" id="cd06730">
    <property type="entry name" value="PDZ0_MAGI-1_3-like"/>
    <property type="match status" value="1"/>
</dbReference>
<name>A0AAD9KTL2_RIDPI</name>
<dbReference type="PANTHER" id="PTHR10316:SF40">
    <property type="entry name" value="LD27118P"/>
    <property type="match status" value="1"/>
</dbReference>